<dbReference type="InterPro" id="IPR003593">
    <property type="entry name" value="AAA+_ATPase"/>
</dbReference>
<protein>
    <submittedName>
        <fullName evidence="7">ABC transporter</fullName>
    </submittedName>
</protein>
<dbReference type="Pfam" id="PF00005">
    <property type="entry name" value="ABC_tran"/>
    <property type="match status" value="1"/>
</dbReference>
<dbReference type="InterPro" id="IPR005894">
    <property type="entry name" value="DrrA"/>
</dbReference>
<evidence type="ECO:0000256" key="3">
    <source>
        <dbReference type="ARBA" id="ARBA00022741"/>
    </source>
</evidence>
<keyword evidence="2" id="KW-0813">Transport</keyword>
<dbReference type="RefSeq" id="WP_060624113.1">
    <property type="nucleotide sequence ID" value="NZ_LCZJ02000023.1"/>
</dbReference>
<dbReference type="NCBIfam" id="TIGR01188">
    <property type="entry name" value="drrA"/>
    <property type="match status" value="1"/>
</dbReference>
<dbReference type="InterPro" id="IPR050763">
    <property type="entry name" value="ABC_transporter_ATP-binding"/>
</dbReference>
<proteinExistence type="inferred from homology"/>
<dbReference type="InterPro" id="IPR025302">
    <property type="entry name" value="DrrA1/2-like_C"/>
</dbReference>
<accession>A0A0W1AY02</accession>
<evidence type="ECO:0000256" key="1">
    <source>
        <dbReference type="ARBA" id="ARBA00004413"/>
    </source>
</evidence>
<dbReference type="InterPro" id="IPR017871">
    <property type="entry name" value="ABC_transporter-like_CS"/>
</dbReference>
<dbReference type="AlphaFoldDB" id="A0A0W1AY02"/>
<dbReference type="Proteomes" id="UP000054709">
    <property type="component" value="Unassembled WGS sequence"/>
</dbReference>
<dbReference type="GO" id="GO:0005524">
    <property type="term" value="F:ATP binding"/>
    <property type="evidence" value="ECO:0007669"/>
    <property type="project" value="UniProtKB-KW"/>
</dbReference>
<comment type="caution">
    <text evidence="7">The sequence shown here is derived from an EMBL/GenBank/DDBJ whole genome shotgun (WGS) entry which is preliminary data.</text>
</comment>
<keyword evidence="3" id="KW-0547">Nucleotide-binding</keyword>
<evidence type="ECO:0000256" key="5">
    <source>
        <dbReference type="ARBA" id="ARBA00049985"/>
    </source>
</evidence>
<evidence type="ECO:0000259" key="6">
    <source>
        <dbReference type="PROSITE" id="PS50893"/>
    </source>
</evidence>
<dbReference type="GO" id="GO:0043215">
    <property type="term" value="P:daunorubicin transport"/>
    <property type="evidence" value="ECO:0007669"/>
    <property type="project" value="InterPro"/>
</dbReference>
<organism evidence="7 8">
    <name type="scientific">Paenibacillus etheri</name>
    <dbReference type="NCBI Taxonomy" id="1306852"/>
    <lineage>
        <taxon>Bacteria</taxon>
        <taxon>Bacillati</taxon>
        <taxon>Bacillota</taxon>
        <taxon>Bacilli</taxon>
        <taxon>Bacillales</taxon>
        <taxon>Paenibacillaceae</taxon>
        <taxon>Paenibacillus</taxon>
    </lineage>
</organism>
<evidence type="ECO:0000313" key="8">
    <source>
        <dbReference type="Proteomes" id="UP000054709"/>
    </source>
</evidence>
<evidence type="ECO:0000313" key="7">
    <source>
        <dbReference type="EMBL" id="KTD86214.1"/>
    </source>
</evidence>
<dbReference type="PROSITE" id="PS00211">
    <property type="entry name" value="ABC_TRANSPORTER_1"/>
    <property type="match status" value="1"/>
</dbReference>
<evidence type="ECO:0000256" key="2">
    <source>
        <dbReference type="ARBA" id="ARBA00022448"/>
    </source>
</evidence>
<dbReference type="InterPro" id="IPR003439">
    <property type="entry name" value="ABC_transporter-like_ATP-bd"/>
</dbReference>
<evidence type="ECO:0000256" key="4">
    <source>
        <dbReference type="ARBA" id="ARBA00022840"/>
    </source>
</evidence>
<comment type="similarity">
    <text evidence="5">Belongs to the ABC transporter superfamily. Drug exporter-1 (DrugE1) (TC 3.A.1.105) family.</text>
</comment>
<keyword evidence="4" id="KW-0067">ATP-binding</keyword>
<dbReference type="InterPro" id="IPR027417">
    <property type="entry name" value="P-loop_NTPase"/>
</dbReference>
<dbReference type="Gene3D" id="3.40.50.300">
    <property type="entry name" value="P-loop containing nucleotide triphosphate hydrolases"/>
    <property type="match status" value="1"/>
</dbReference>
<reference evidence="7 8" key="1">
    <citation type="journal article" date="2015" name="Int. Biodeterior. Biodegradation">
        <title>Physiological and genetic screening methods for the isolation of methyl tert-butyl ether-degrading bacteria for bioremediation purposes.</title>
        <authorList>
            <person name="Guisado I.M."/>
            <person name="Purswani J."/>
            <person name="Gonzalez Lopez J."/>
            <person name="Pozo C."/>
        </authorList>
    </citation>
    <scope>NUCLEOTIDE SEQUENCE [LARGE SCALE GENOMIC DNA]</scope>
    <source>
        <strain evidence="7 8">SH7</strain>
    </source>
</reference>
<dbReference type="PROSITE" id="PS50893">
    <property type="entry name" value="ABC_TRANSPORTER_2"/>
    <property type="match status" value="1"/>
</dbReference>
<dbReference type="SUPFAM" id="SSF52540">
    <property type="entry name" value="P-loop containing nucleoside triphosphate hydrolases"/>
    <property type="match status" value="1"/>
</dbReference>
<dbReference type="OrthoDB" id="9804819at2"/>
<sequence length="314" mass="34742">MTSNNWAIEVIGLKKSYKNVEVLRGVDFTVQKGSTFALLGSNGAGKTTMIKILATLLQPDNGSAKINGGDVTKKPEQVRKEISLTGQSVTADYILTGRENLRMMAKLRHLPDPDKQAEELLRRFDLLDAADRRISTYSGGMCRRLDLAMSLLGKPSVIFLDEPTTGLDPQARLAMWDMIKDLARSGVTVFLTTQYLEEADHLADQIAILHEGHIVASGSPAELKSRLPRGHIELRFDNETMLNQAQDLFKEINATVDLNNLTLSVITDGSTRQMMRLLMKAAEADIEIAEFAQKLPTLEDVFLAIVTSKKEDSL</sequence>
<dbReference type="SMART" id="SM00382">
    <property type="entry name" value="AAA"/>
    <property type="match status" value="1"/>
</dbReference>
<dbReference type="GO" id="GO:0016887">
    <property type="term" value="F:ATP hydrolysis activity"/>
    <property type="evidence" value="ECO:0007669"/>
    <property type="project" value="InterPro"/>
</dbReference>
<dbReference type="Pfam" id="PF13732">
    <property type="entry name" value="DrrA1-3_C"/>
    <property type="match status" value="1"/>
</dbReference>
<name>A0A0W1AY02_9BACL</name>
<keyword evidence="8" id="KW-1185">Reference proteome</keyword>
<dbReference type="EMBL" id="LCZJ02000023">
    <property type="protein sequence ID" value="KTD86214.1"/>
    <property type="molecule type" value="Genomic_DNA"/>
</dbReference>
<feature type="domain" description="ABC transporter" evidence="6">
    <location>
        <begin position="8"/>
        <end position="236"/>
    </location>
</feature>
<dbReference type="GO" id="GO:1900753">
    <property type="term" value="P:doxorubicin transport"/>
    <property type="evidence" value="ECO:0007669"/>
    <property type="project" value="InterPro"/>
</dbReference>
<dbReference type="GO" id="GO:0005886">
    <property type="term" value="C:plasma membrane"/>
    <property type="evidence" value="ECO:0007669"/>
    <property type="project" value="UniProtKB-SubCell"/>
</dbReference>
<dbReference type="PANTHER" id="PTHR42711:SF5">
    <property type="entry name" value="ABC TRANSPORTER ATP-BINDING PROTEIN NATA"/>
    <property type="match status" value="1"/>
</dbReference>
<gene>
    <name evidence="7" type="ORF">UQ64_17300</name>
</gene>
<comment type="subcellular location">
    <subcellularLocation>
        <location evidence="1">Cell membrane</location>
        <topology evidence="1">Peripheral membrane protein</topology>
        <orientation evidence="1">Cytoplasmic side</orientation>
    </subcellularLocation>
</comment>
<dbReference type="PANTHER" id="PTHR42711">
    <property type="entry name" value="ABC TRANSPORTER ATP-BINDING PROTEIN"/>
    <property type="match status" value="1"/>
</dbReference>